<dbReference type="GO" id="GO:0046785">
    <property type="term" value="P:microtubule polymerization"/>
    <property type="evidence" value="ECO:0007669"/>
    <property type="project" value="InterPro"/>
</dbReference>
<sequence length="169" mass="18805">MSASPVSLLSLEILQTSIDVSGDVLAPYLLERVTNLVERLGDTKPQVREAASCLLIDLANVPHSSHEAVLERMSPGFQHKQYLVRIGTMDVFVRLLDESRDELEVQTNRLIPTLCKLTADPNAEVREVAVNTLAHVMLVLGEEVSNGIRSRRLIPDNKRQKLINPIGVY</sequence>
<dbReference type="SUPFAM" id="SSF48371">
    <property type="entry name" value="ARM repeat"/>
    <property type="match status" value="1"/>
</dbReference>
<comment type="similarity">
    <text evidence="1">Belongs to the TOG/XMAP215 family.</text>
</comment>
<name>A0A0D6M510_9BILA</name>
<dbReference type="GO" id="GO:0030951">
    <property type="term" value="P:establishment or maintenance of microtubule cytoskeleton polarity"/>
    <property type="evidence" value="ECO:0007669"/>
    <property type="project" value="InterPro"/>
</dbReference>
<evidence type="ECO:0000313" key="3">
    <source>
        <dbReference type="EMBL" id="EPB77471.1"/>
    </source>
</evidence>
<feature type="repeat" description="HEAT" evidence="2">
    <location>
        <begin position="110"/>
        <end position="146"/>
    </location>
</feature>
<dbReference type="Proteomes" id="UP000054495">
    <property type="component" value="Unassembled WGS sequence"/>
</dbReference>
<evidence type="ECO:0000256" key="2">
    <source>
        <dbReference type="PROSITE-ProRule" id="PRU00103"/>
    </source>
</evidence>
<dbReference type="Pfam" id="PF24987">
    <property type="entry name" value="HEAT_EF3_N"/>
    <property type="match status" value="1"/>
</dbReference>
<dbReference type="InterPro" id="IPR011989">
    <property type="entry name" value="ARM-like"/>
</dbReference>
<organism evidence="3 4">
    <name type="scientific">Ancylostoma ceylanicum</name>
    <dbReference type="NCBI Taxonomy" id="53326"/>
    <lineage>
        <taxon>Eukaryota</taxon>
        <taxon>Metazoa</taxon>
        <taxon>Ecdysozoa</taxon>
        <taxon>Nematoda</taxon>
        <taxon>Chromadorea</taxon>
        <taxon>Rhabditida</taxon>
        <taxon>Rhabditina</taxon>
        <taxon>Rhabditomorpha</taxon>
        <taxon>Strongyloidea</taxon>
        <taxon>Ancylostomatidae</taxon>
        <taxon>Ancylostomatinae</taxon>
        <taxon>Ancylostoma</taxon>
    </lineage>
</organism>
<dbReference type="InterPro" id="IPR021133">
    <property type="entry name" value="HEAT_type_2"/>
</dbReference>
<gene>
    <name evidence="3" type="ORF">ANCCEY_03454</name>
</gene>
<dbReference type="PROSITE" id="PS50077">
    <property type="entry name" value="HEAT_REPEAT"/>
    <property type="match status" value="1"/>
</dbReference>
<proteinExistence type="inferred from homology"/>
<evidence type="ECO:0000256" key="1">
    <source>
        <dbReference type="ARBA" id="ARBA00025722"/>
    </source>
</evidence>
<accession>A0A0D6M510</accession>
<keyword evidence="4" id="KW-1185">Reference proteome</keyword>
<dbReference type="EMBL" id="KE124836">
    <property type="protein sequence ID" value="EPB77471.1"/>
    <property type="molecule type" value="Genomic_DNA"/>
</dbReference>
<dbReference type="GO" id="GO:0061863">
    <property type="term" value="F:microtubule plus end polymerase"/>
    <property type="evidence" value="ECO:0007669"/>
    <property type="project" value="InterPro"/>
</dbReference>
<dbReference type="GO" id="GO:0051010">
    <property type="term" value="F:microtubule plus-end binding"/>
    <property type="evidence" value="ECO:0007669"/>
    <property type="project" value="InterPro"/>
</dbReference>
<dbReference type="InterPro" id="IPR016024">
    <property type="entry name" value="ARM-type_fold"/>
</dbReference>
<dbReference type="InterPro" id="IPR045110">
    <property type="entry name" value="XMAP215"/>
</dbReference>
<dbReference type="GO" id="GO:0007051">
    <property type="term" value="P:spindle organization"/>
    <property type="evidence" value="ECO:0007669"/>
    <property type="project" value="InterPro"/>
</dbReference>
<dbReference type="AlphaFoldDB" id="A0A0D6M510"/>
<evidence type="ECO:0000313" key="4">
    <source>
        <dbReference type="Proteomes" id="UP000054495"/>
    </source>
</evidence>
<dbReference type="PANTHER" id="PTHR12609">
    <property type="entry name" value="MICROTUBULE ASSOCIATED PROTEIN XMAP215"/>
    <property type="match status" value="1"/>
</dbReference>
<reference evidence="3 4" key="1">
    <citation type="submission" date="2013-05" db="EMBL/GenBank/DDBJ databases">
        <title>Draft genome of the parasitic nematode Anyclostoma ceylanicum.</title>
        <authorList>
            <person name="Mitreva M."/>
        </authorList>
    </citation>
    <scope>NUCLEOTIDE SEQUENCE [LARGE SCALE GENOMIC DNA]</scope>
</reference>
<dbReference type="Gene3D" id="1.25.10.10">
    <property type="entry name" value="Leucine-rich Repeat Variant"/>
    <property type="match status" value="1"/>
</dbReference>
<protein>
    <submittedName>
        <fullName evidence="3">HEAT repeat protein</fullName>
    </submittedName>
</protein>